<feature type="compositionally biased region" description="Basic and acidic residues" evidence="5">
    <location>
        <begin position="260"/>
        <end position="304"/>
    </location>
</feature>
<dbReference type="PANTHER" id="PTHR19305:SF9">
    <property type="entry name" value="SYNAPTOSOMAL-ASSOCIATED PROTEIN 29"/>
    <property type="match status" value="1"/>
</dbReference>
<dbReference type="SUPFAM" id="SSF58038">
    <property type="entry name" value="SNARE fusion complex"/>
    <property type="match status" value="2"/>
</dbReference>
<keyword evidence="8" id="KW-1185">Reference proteome</keyword>
<dbReference type="GO" id="GO:0031201">
    <property type="term" value="C:SNARE complex"/>
    <property type="evidence" value="ECO:0007669"/>
    <property type="project" value="TreeGrafter"/>
</dbReference>
<accession>A0A2S4VRZ4</accession>
<dbReference type="GO" id="GO:0015031">
    <property type="term" value="P:protein transport"/>
    <property type="evidence" value="ECO:0007669"/>
    <property type="project" value="UniProtKB-KW"/>
</dbReference>
<feature type="region of interest" description="Disordered" evidence="5">
    <location>
        <begin position="257"/>
        <end position="317"/>
    </location>
</feature>
<keyword evidence="3" id="KW-0653">Protein transport</keyword>
<dbReference type="GO" id="GO:0005886">
    <property type="term" value="C:plasma membrane"/>
    <property type="evidence" value="ECO:0007669"/>
    <property type="project" value="TreeGrafter"/>
</dbReference>
<dbReference type="PANTHER" id="PTHR19305">
    <property type="entry name" value="SYNAPTOSOMAL ASSOCIATED PROTEIN"/>
    <property type="match status" value="1"/>
</dbReference>
<dbReference type="CDD" id="cd15857">
    <property type="entry name" value="SNARE_SEC9C"/>
    <property type="match status" value="1"/>
</dbReference>
<dbReference type="VEuPathDB" id="FungiDB:PSHT_13676"/>
<evidence type="ECO:0000256" key="5">
    <source>
        <dbReference type="SAM" id="MobiDB-lite"/>
    </source>
</evidence>
<organism evidence="7 8">
    <name type="scientific">Puccinia striiformis</name>
    <dbReference type="NCBI Taxonomy" id="27350"/>
    <lineage>
        <taxon>Eukaryota</taxon>
        <taxon>Fungi</taxon>
        <taxon>Dikarya</taxon>
        <taxon>Basidiomycota</taxon>
        <taxon>Pucciniomycotina</taxon>
        <taxon>Pucciniomycetes</taxon>
        <taxon>Pucciniales</taxon>
        <taxon>Pucciniaceae</taxon>
        <taxon>Puccinia</taxon>
    </lineage>
</organism>
<feature type="non-terminal residue" evidence="7">
    <location>
        <position position="422"/>
    </location>
</feature>
<reference evidence="7" key="1">
    <citation type="submission" date="2017-12" db="EMBL/GenBank/DDBJ databases">
        <title>Gene loss provides genomic basis for host adaptation in cereal stripe rust fungi.</title>
        <authorList>
            <person name="Xia C."/>
        </authorList>
    </citation>
    <scope>NUCLEOTIDE SEQUENCE [LARGE SCALE GENOMIC DNA]</scope>
    <source>
        <strain evidence="7">93-210</strain>
    </source>
</reference>
<name>A0A2S4VRZ4_9BASI</name>
<dbReference type="AlphaFoldDB" id="A0A2S4VRZ4"/>
<dbReference type="InterPro" id="IPR000727">
    <property type="entry name" value="T_SNARE_dom"/>
</dbReference>
<dbReference type="PROSITE" id="PS50192">
    <property type="entry name" value="T_SNARE"/>
    <property type="match status" value="1"/>
</dbReference>
<dbReference type="FunFam" id="1.20.5.110:FF:000075">
    <property type="entry name" value="Related to SEC9-protein transport protein"/>
    <property type="match status" value="1"/>
</dbReference>
<dbReference type="CDD" id="cd15886">
    <property type="entry name" value="SNARE_SEC9N"/>
    <property type="match status" value="1"/>
</dbReference>
<evidence type="ECO:0000313" key="7">
    <source>
        <dbReference type="EMBL" id="POW12313.1"/>
    </source>
</evidence>
<dbReference type="GO" id="GO:0019905">
    <property type="term" value="F:syntaxin binding"/>
    <property type="evidence" value="ECO:0007669"/>
    <property type="project" value="TreeGrafter"/>
</dbReference>
<evidence type="ECO:0000256" key="2">
    <source>
        <dbReference type="ARBA" id="ARBA00022448"/>
    </source>
</evidence>
<evidence type="ECO:0000256" key="4">
    <source>
        <dbReference type="ARBA" id="ARBA00072549"/>
    </source>
</evidence>
<dbReference type="FunFam" id="1.20.5.110:FF:000043">
    <property type="entry name" value="Protein transport protein sec9"/>
    <property type="match status" value="1"/>
</dbReference>
<dbReference type="EMBL" id="PKSL01000032">
    <property type="protein sequence ID" value="POW12313.1"/>
    <property type="molecule type" value="Genomic_DNA"/>
</dbReference>
<gene>
    <name evidence="7" type="ORF">PSTT_04565</name>
</gene>
<dbReference type="VEuPathDB" id="FungiDB:PSTT_04565"/>
<dbReference type="SMART" id="SM00397">
    <property type="entry name" value="t_SNARE"/>
    <property type="match status" value="2"/>
</dbReference>
<evidence type="ECO:0000313" key="8">
    <source>
        <dbReference type="Proteomes" id="UP000239156"/>
    </source>
</evidence>
<keyword evidence="2" id="KW-0813">Transport</keyword>
<evidence type="ECO:0000256" key="3">
    <source>
        <dbReference type="ARBA" id="ARBA00022927"/>
    </source>
</evidence>
<protein>
    <recommendedName>
        <fullName evidence="4">Protein transport protein SEC9</fullName>
    </recommendedName>
</protein>
<dbReference type="GO" id="GO:0005484">
    <property type="term" value="F:SNAP receptor activity"/>
    <property type="evidence" value="ECO:0007669"/>
    <property type="project" value="TreeGrafter"/>
</dbReference>
<comment type="caution">
    <text evidence="7">The sequence shown here is derived from an EMBL/GenBank/DDBJ whole genome shotgun (WGS) entry which is preliminary data.</text>
</comment>
<dbReference type="Gene3D" id="1.20.5.110">
    <property type="match status" value="2"/>
</dbReference>
<dbReference type="Proteomes" id="UP000239156">
    <property type="component" value="Unassembled WGS sequence"/>
</dbReference>
<evidence type="ECO:0000259" key="6">
    <source>
        <dbReference type="PROSITE" id="PS50192"/>
    </source>
</evidence>
<comment type="similarity">
    <text evidence="1">Belongs to the SNAP-25 family.</text>
</comment>
<feature type="compositionally biased region" description="Low complexity" evidence="5">
    <location>
        <begin position="93"/>
        <end position="116"/>
    </location>
</feature>
<evidence type="ECO:0000256" key="1">
    <source>
        <dbReference type="ARBA" id="ARBA00009480"/>
    </source>
</evidence>
<dbReference type="GO" id="GO:0006906">
    <property type="term" value="P:vesicle fusion"/>
    <property type="evidence" value="ECO:0007669"/>
    <property type="project" value="TreeGrafter"/>
</dbReference>
<dbReference type="GO" id="GO:0006887">
    <property type="term" value="P:exocytosis"/>
    <property type="evidence" value="ECO:0007669"/>
    <property type="project" value="TreeGrafter"/>
</dbReference>
<feature type="domain" description="T-SNARE coiled-coil homology" evidence="6">
    <location>
        <begin position="331"/>
        <end position="393"/>
    </location>
</feature>
<feature type="region of interest" description="Disordered" evidence="5">
    <location>
        <begin position="85"/>
        <end position="168"/>
    </location>
</feature>
<proteinExistence type="inferred from homology"/>
<sequence length="422" mass="48141">MVVSRVKPPALNPARTTVAGLKRAWPKWQSLDLVNKDILNSIFTLQPTTHFLIPSRHPPRDPLLSVTHSESLKMFSRKKALEIPAVEEPKARPPSVNRNLLSSSRNSPGPSSSGRPTPNDRYGGGANTDSARQELFKGARAPNRSFVDRDIDGPHGSSGNQLDDEDEEVEAIKQQIKFTKQESLSSTRNALRIAREAEETARNTMNRLGEQSDRLANTENHLDMAKAHAVRADDQQKEIVALNRSIFRPTFVFNKKGKRDAHEQKLLSRHEEEKAEREEVRRQQYESRERTENTLKALDKDANKPKGAPGGLRSRLADKARYQFENTESDDELENELDENLDEISGLTSRLNLMSKTMGTEIDSQNRKLEGMSSKTDRLDNRIHGQTERLKQLFRNSFHFKFKIQFHKQSIPHKKKVEREKC</sequence>